<dbReference type="OrthoDB" id="4503376at2759"/>
<keyword evidence="3" id="KW-1185">Reference proteome</keyword>
<evidence type="ECO:0000256" key="1">
    <source>
        <dbReference type="SAM" id="Phobius"/>
    </source>
</evidence>
<protein>
    <submittedName>
        <fullName evidence="2">Uncharacterized protein</fullName>
    </submittedName>
</protein>
<keyword evidence="1" id="KW-1133">Transmembrane helix</keyword>
<sequence>MEMILEGSNSAETSPPWGGVARIHRPVTGKLATWLDNYVSSFFSSFFPPPCFVHIVLAILQYIFGLIIPPSFSPQLYFHQWYLWRLLYFIAFEHPHILHHHRPGLRMHL</sequence>
<organism evidence="2 3">
    <name type="scientific">Aspergillus tamarii</name>
    <dbReference type="NCBI Taxonomy" id="41984"/>
    <lineage>
        <taxon>Eukaryota</taxon>
        <taxon>Fungi</taxon>
        <taxon>Dikarya</taxon>
        <taxon>Ascomycota</taxon>
        <taxon>Pezizomycotina</taxon>
        <taxon>Eurotiomycetes</taxon>
        <taxon>Eurotiomycetidae</taxon>
        <taxon>Eurotiales</taxon>
        <taxon>Aspergillaceae</taxon>
        <taxon>Aspergillus</taxon>
        <taxon>Aspergillus subgen. Circumdati</taxon>
    </lineage>
</organism>
<dbReference type="EMBL" id="ML738735">
    <property type="protein sequence ID" value="KAE8157082.1"/>
    <property type="molecule type" value="Genomic_DNA"/>
</dbReference>
<feature type="transmembrane region" description="Helical" evidence="1">
    <location>
        <begin position="51"/>
        <end position="69"/>
    </location>
</feature>
<accession>A0A5N6UEU9</accession>
<reference evidence="2 3" key="1">
    <citation type="submission" date="2019-04" db="EMBL/GenBank/DDBJ databases">
        <title>Friends and foes A comparative genomics study of 23 Aspergillus species from section Flavi.</title>
        <authorList>
            <consortium name="DOE Joint Genome Institute"/>
            <person name="Kjaerbolling I."/>
            <person name="Vesth T."/>
            <person name="Frisvad J.C."/>
            <person name="Nybo J.L."/>
            <person name="Theobald S."/>
            <person name="Kildgaard S."/>
            <person name="Isbrandt T."/>
            <person name="Kuo A."/>
            <person name="Sato A."/>
            <person name="Lyhne E.K."/>
            <person name="Kogle M.E."/>
            <person name="Wiebenga A."/>
            <person name="Kun R.S."/>
            <person name="Lubbers R.J."/>
            <person name="Makela M.R."/>
            <person name="Barry K."/>
            <person name="Chovatia M."/>
            <person name="Clum A."/>
            <person name="Daum C."/>
            <person name="Haridas S."/>
            <person name="He G."/>
            <person name="LaButti K."/>
            <person name="Lipzen A."/>
            <person name="Mondo S."/>
            <person name="Riley R."/>
            <person name="Salamov A."/>
            <person name="Simmons B.A."/>
            <person name="Magnuson J.K."/>
            <person name="Henrissat B."/>
            <person name="Mortensen U.H."/>
            <person name="Larsen T.O."/>
            <person name="Devries R.P."/>
            <person name="Grigoriev I.V."/>
            <person name="Machida M."/>
            <person name="Baker S.E."/>
            <person name="Andersen M.R."/>
        </authorList>
    </citation>
    <scope>NUCLEOTIDE SEQUENCE [LARGE SCALE GENOMIC DNA]</scope>
    <source>
        <strain evidence="2 3">CBS 117626</strain>
    </source>
</reference>
<keyword evidence="1" id="KW-0812">Transmembrane</keyword>
<name>A0A5N6UEU9_ASPTM</name>
<keyword evidence="1" id="KW-0472">Membrane</keyword>
<dbReference type="Proteomes" id="UP000326950">
    <property type="component" value="Unassembled WGS sequence"/>
</dbReference>
<feature type="transmembrane region" description="Helical" evidence="1">
    <location>
        <begin position="81"/>
        <end position="98"/>
    </location>
</feature>
<proteinExistence type="predicted"/>
<gene>
    <name evidence="2" type="ORF">BDV40DRAFT_279294</name>
</gene>
<evidence type="ECO:0000313" key="3">
    <source>
        <dbReference type="Proteomes" id="UP000326950"/>
    </source>
</evidence>
<evidence type="ECO:0000313" key="2">
    <source>
        <dbReference type="EMBL" id="KAE8157082.1"/>
    </source>
</evidence>
<dbReference type="AlphaFoldDB" id="A0A5N6UEU9"/>